<protein>
    <submittedName>
        <fullName evidence="3">FecR domain-containing protein</fullName>
    </submittedName>
</protein>
<dbReference type="Proteomes" id="UP001058290">
    <property type="component" value="Chromosome"/>
</dbReference>
<name>A0ABY5ZZH5_9BURK</name>
<dbReference type="RefSeq" id="WP_182340831.1">
    <property type="nucleotide sequence ID" value="NZ_CP104377.1"/>
</dbReference>
<evidence type="ECO:0000259" key="2">
    <source>
        <dbReference type="Pfam" id="PF16220"/>
    </source>
</evidence>
<feature type="domain" description="FecR N-terminal" evidence="2">
    <location>
        <begin position="21"/>
        <end position="61"/>
    </location>
</feature>
<dbReference type="Pfam" id="PF16220">
    <property type="entry name" value="DUF4880"/>
    <property type="match status" value="1"/>
</dbReference>
<evidence type="ECO:0000259" key="1">
    <source>
        <dbReference type="Pfam" id="PF04773"/>
    </source>
</evidence>
<proteinExistence type="predicted"/>
<organism evidence="3 4">
    <name type="scientific">Comamonas squillarum</name>
    <dbReference type="NCBI Taxonomy" id="2977320"/>
    <lineage>
        <taxon>Bacteria</taxon>
        <taxon>Pseudomonadati</taxon>
        <taxon>Pseudomonadota</taxon>
        <taxon>Betaproteobacteria</taxon>
        <taxon>Burkholderiales</taxon>
        <taxon>Comamonadaceae</taxon>
        <taxon>Comamonas</taxon>
    </lineage>
</organism>
<dbReference type="PIRSF" id="PIRSF018266">
    <property type="entry name" value="FecR"/>
    <property type="match status" value="1"/>
</dbReference>
<feature type="domain" description="FecR protein" evidence="1">
    <location>
        <begin position="120"/>
        <end position="214"/>
    </location>
</feature>
<dbReference type="PANTHER" id="PTHR30273:SF2">
    <property type="entry name" value="PROTEIN FECR"/>
    <property type="match status" value="1"/>
</dbReference>
<evidence type="ECO:0000313" key="4">
    <source>
        <dbReference type="Proteomes" id="UP001058290"/>
    </source>
</evidence>
<evidence type="ECO:0000313" key="3">
    <source>
        <dbReference type="EMBL" id="UXC19099.1"/>
    </source>
</evidence>
<dbReference type="InterPro" id="IPR012373">
    <property type="entry name" value="Ferrdict_sens_TM"/>
</dbReference>
<dbReference type="EMBL" id="CP104377">
    <property type="protein sequence ID" value="UXC19099.1"/>
    <property type="molecule type" value="Genomic_DNA"/>
</dbReference>
<dbReference type="PANTHER" id="PTHR30273">
    <property type="entry name" value="PERIPLASMIC SIGNAL SENSOR AND SIGMA FACTOR ACTIVATOR FECR-RELATED"/>
    <property type="match status" value="1"/>
</dbReference>
<dbReference type="Pfam" id="PF04773">
    <property type="entry name" value="FecR"/>
    <property type="match status" value="1"/>
</dbReference>
<accession>A0ABY5ZZH5</accession>
<reference evidence="3" key="1">
    <citation type="submission" date="2022-09" db="EMBL/GenBank/DDBJ databases">
        <title>Bacterial diversity in gut of crayfish and pufferfish.</title>
        <authorList>
            <person name="Huang Y."/>
        </authorList>
    </citation>
    <scope>NUCLEOTIDE SEQUENCE</scope>
    <source>
        <strain evidence="3">PR12</strain>
    </source>
</reference>
<sequence length="329" mass="35771">MSAWNPPPVAAPLITREVAMQAAEWFVRLQEEAGSAGAQAELARWRSQSPAHERAWQRAMAVSLQAGSIPASPGAPALSRPQRRATRRDTVRALAVLITAVPAGWLAWRMAPVQQWTSSHATTTGEWRSWTLSDGSRMVLDTASAADVQFDALQRRIHLRAGALYVETAPDPQASARAFLVTTEQGEIRALGTRFSVRCGDGYSDVAVQQDAVEVRPRGGAAALRLQAGQQLRFSDSEAGQPQLAQAGASQWTQDVLAADNMRLDAFLAELGRYRKGWLRCDPQVAALRISGAFQLADTDAVLANLAHLLPVQISARTPYWVTVLPLRH</sequence>
<keyword evidence="4" id="KW-1185">Reference proteome</keyword>
<dbReference type="Gene3D" id="2.60.120.1440">
    <property type="match status" value="1"/>
</dbReference>
<gene>
    <name evidence="3" type="ORF">N4T19_02935</name>
</gene>
<dbReference type="InterPro" id="IPR032623">
    <property type="entry name" value="FecR_N"/>
</dbReference>
<dbReference type="InterPro" id="IPR006860">
    <property type="entry name" value="FecR"/>
</dbReference>